<feature type="transmembrane region" description="Helical" evidence="1">
    <location>
        <begin position="114"/>
        <end position="133"/>
    </location>
</feature>
<evidence type="ECO:0000313" key="2">
    <source>
        <dbReference type="EMBL" id="PIS07914.1"/>
    </source>
</evidence>
<dbReference type="Proteomes" id="UP000231382">
    <property type="component" value="Unassembled WGS sequence"/>
</dbReference>
<feature type="transmembrane region" description="Helical" evidence="1">
    <location>
        <begin position="6"/>
        <end position="25"/>
    </location>
</feature>
<proteinExistence type="predicted"/>
<keyword evidence="1" id="KW-1133">Transmembrane helix</keyword>
<evidence type="ECO:0000256" key="1">
    <source>
        <dbReference type="SAM" id="Phobius"/>
    </source>
</evidence>
<feature type="transmembrane region" description="Helical" evidence="1">
    <location>
        <begin position="153"/>
        <end position="174"/>
    </location>
</feature>
<dbReference type="AlphaFoldDB" id="A0A2H0W7C3"/>
<evidence type="ECO:0000313" key="3">
    <source>
        <dbReference type="Proteomes" id="UP000231382"/>
    </source>
</evidence>
<sequence>MALQKHSFVGFELSFVFYFANSSIVQNIISKIGSLGLIGAFVTGIFFVSIFTVIPATVILYDLAHTLNPVAVAIFADAGAVLGNYLIFRYLRDKVFEELVPLFKSFGGSFLKKIFSTPYFIWLLPIVGATIIASPLPDEVGISMLGLSKVKNWYFIFITFLLNTIGILIIILIAQT</sequence>
<name>A0A2H0W7C3_9BACT</name>
<keyword evidence="1" id="KW-0812">Transmembrane</keyword>
<evidence type="ECO:0008006" key="4">
    <source>
        <dbReference type="Google" id="ProtNLM"/>
    </source>
</evidence>
<reference evidence="3" key="1">
    <citation type="submission" date="2017-09" db="EMBL/GenBank/DDBJ databases">
        <title>Depth-based differentiation of microbial function through sediment-hosted aquifers and enrichment of novel symbionts in the deep terrestrial subsurface.</title>
        <authorList>
            <person name="Probst A.J."/>
            <person name="Ladd B."/>
            <person name="Jarett J.K."/>
            <person name="Geller-Mcgrath D.E."/>
            <person name="Sieber C.M.K."/>
            <person name="Emerson J.B."/>
            <person name="Anantharaman K."/>
            <person name="Thomas B.C."/>
            <person name="Malmstrom R."/>
            <person name="Stieglmeier M."/>
            <person name="Klingl A."/>
            <person name="Woyke T."/>
            <person name="Ryan C.M."/>
            <person name="Banfield J.F."/>
        </authorList>
    </citation>
    <scope>NUCLEOTIDE SEQUENCE [LARGE SCALE GENOMIC DNA]</scope>
</reference>
<accession>A0A2H0W7C3</accession>
<feature type="transmembrane region" description="Helical" evidence="1">
    <location>
        <begin position="37"/>
        <end position="61"/>
    </location>
</feature>
<organism evidence="2 3">
    <name type="scientific">Candidatus Berkelbacteria bacterium CG10_big_fil_rev_8_21_14_0_10_43_13</name>
    <dbReference type="NCBI Taxonomy" id="1974514"/>
    <lineage>
        <taxon>Bacteria</taxon>
        <taxon>Candidatus Berkelbacteria</taxon>
    </lineage>
</organism>
<feature type="transmembrane region" description="Helical" evidence="1">
    <location>
        <begin position="67"/>
        <end position="88"/>
    </location>
</feature>
<comment type="caution">
    <text evidence="2">The sequence shown here is derived from an EMBL/GenBank/DDBJ whole genome shotgun (WGS) entry which is preliminary data.</text>
</comment>
<dbReference type="EMBL" id="PEZW01000008">
    <property type="protein sequence ID" value="PIS07914.1"/>
    <property type="molecule type" value="Genomic_DNA"/>
</dbReference>
<gene>
    <name evidence="2" type="ORF">COT78_01010</name>
</gene>
<keyword evidence="1" id="KW-0472">Membrane</keyword>
<protein>
    <recommendedName>
        <fullName evidence="4">TVP38/TMEM64 family membrane protein</fullName>
    </recommendedName>
</protein>